<reference evidence="2 3" key="1">
    <citation type="journal article" date="2019" name="Int. J. Syst. Evol. Microbiol.">
        <title>The Global Catalogue of Microorganisms (GCM) 10K type strain sequencing project: providing services to taxonomists for standard genome sequencing and annotation.</title>
        <authorList>
            <consortium name="The Broad Institute Genomics Platform"/>
            <consortium name="The Broad Institute Genome Sequencing Center for Infectious Disease"/>
            <person name="Wu L."/>
            <person name="Ma J."/>
        </authorList>
    </citation>
    <scope>NUCLEOTIDE SEQUENCE [LARGE SCALE GENOMIC DNA]</scope>
    <source>
        <strain evidence="2 3">JCM 15921</strain>
    </source>
</reference>
<evidence type="ECO:0000313" key="3">
    <source>
        <dbReference type="Proteomes" id="UP001500102"/>
    </source>
</evidence>
<dbReference type="RefSeq" id="WP_344364642.1">
    <property type="nucleotide sequence ID" value="NZ_BAAAQB010000026.1"/>
</dbReference>
<dbReference type="InterPro" id="IPR025579">
    <property type="entry name" value="DUF4357"/>
</dbReference>
<evidence type="ECO:0000259" key="1">
    <source>
        <dbReference type="Pfam" id="PF14267"/>
    </source>
</evidence>
<feature type="domain" description="DUF4357" evidence="1">
    <location>
        <begin position="239"/>
        <end position="286"/>
    </location>
</feature>
<dbReference type="Proteomes" id="UP001500102">
    <property type="component" value="Unassembled WGS sequence"/>
</dbReference>
<organism evidence="2 3">
    <name type="scientific">Arthrobacter humicola</name>
    <dbReference type="NCBI Taxonomy" id="409291"/>
    <lineage>
        <taxon>Bacteria</taxon>
        <taxon>Bacillati</taxon>
        <taxon>Actinomycetota</taxon>
        <taxon>Actinomycetes</taxon>
        <taxon>Micrococcales</taxon>
        <taxon>Micrococcaceae</taxon>
        <taxon>Arthrobacter</taxon>
    </lineage>
</organism>
<dbReference type="Pfam" id="PF14267">
    <property type="entry name" value="DUF4357"/>
    <property type="match status" value="1"/>
</dbReference>
<sequence>MAIGKQVRLFLVDGTPGGMLTAEIMNWTGHVIAASRSDLAEFLRREEVQRTGIYLLLGYGIDDPDETLIYIGEGDNVGERLKIHHRSEDKGGKDFWNRAIVLTSKDANLTKAHARYLESRFISIAKAAGRTTVTNGTAPPPLPLPEADKSDMEYFIDQAKIILPVLGVDALRSLPSPAEDAEPSASNPATSSPVFEMTLQNFGITAHAQETDGEFAVLEGSAARPAWVGTNHAYDKLHQKLFAAGVLVTDGALARFSKTHVFKSPSAAGAVVTGRNTNGRAAWRDPKTGLTYGQWQEQGIATPEGR</sequence>
<comment type="caution">
    <text evidence="2">The sequence shown here is derived from an EMBL/GenBank/DDBJ whole genome shotgun (WGS) entry which is preliminary data.</text>
</comment>
<proteinExistence type="predicted"/>
<gene>
    <name evidence="2" type="ORF">GCM10009825_18390</name>
</gene>
<evidence type="ECO:0000313" key="2">
    <source>
        <dbReference type="EMBL" id="GAA2134624.1"/>
    </source>
</evidence>
<dbReference type="CDD" id="cd10447">
    <property type="entry name" value="GIY-YIG_unchar_2"/>
    <property type="match status" value="1"/>
</dbReference>
<name>A0ABN2YZX4_9MICC</name>
<dbReference type="EMBL" id="BAAAQB010000026">
    <property type="protein sequence ID" value="GAA2134624.1"/>
    <property type="molecule type" value="Genomic_DNA"/>
</dbReference>
<protein>
    <submittedName>
        <fullName evidence="2">GIY-YIG nuclease family protein</fullName>
    </submittedName>
</protein>
<keyword evidence="3" id="KW-1185">Reference proteome</keyword>
<accession>A0ABN2YZX4</accession>